<dbReference type="AlphaFoldDB" id="A0A1G8FXP8"/>
<evidence type="ECO:0000256" key="3">
    <source>
        <dbReference type="ARBA" id="ARBA00022729"/>
    </source>
</evidence>
<protein>
    <submittedName>
        <fullName evidence="5">TRAP-type C4-dicarboxylate transport system, substrate-binding protein</fullName>
    </submittedName>
</protein>
<gene>
    <name evidence="5" type="ORF">SAMN04489720_2666</name>
</gene>
<dbReference type="PANTHER" id="PTHR33376:SF7">
    <property type="entry name" value="C4-DICARBOXYLATE-BINDING PROTEIN DCTB"/>
    <property type="match status" value="1"/>
</dbReference>
<dbReference type="InterPro" id="IPR038404">
    <property type="entry name" value="TRAP_DctP_sf"/>
</dbReference>
<evidence type="ECO:0000313" key="6">
    <source>
        <dbReference type="Proteomes" id="UP000198822"/>
    </source>
</evidence>
<keyword evidence="6" id="KW-1185">Reference proteome</keyword>
<dbReference type="GO" id="GO:0055085">
    <property type="term" value="P:transmembrane transport"/>
    <property type="evidence" value="ECO:0007669"/>
    <property type="project" value="InterPro"/>
</dbReference>
<keyword evidence="3" id="KW-0732">Signal</keyword>
<organism evidence="5 6">
    <name type="scientific">Agrococcus jejuensis</name>
    <dbReference type="NCBI Taxonomy" id="399736"/>
    <lineage>
        <taxon>Bacteria</taxon>
        <taxon>Bacillati</taxon>
        <taxon>Actinomycetota</taxon>
        <taxon>Actinomycetes</taxon>
        <taxon>Micrococcales</taxon>
        <taxon>Microbacteriaceae</taxon>
        <taxon>Agrococcus</taxon>
    </lineage>
</organism>
<dbReference type="EMBL" id="LT629695">
    <property type="protein sequence ID" value="SDH86893.1"/>
    <property type="molecule type" value="Genomic_DNA"/>
</dbReference>
<comment type="similarity">
    <text evidence="1">Belongs to the bacterial solute-binding protein 7 family.</text>
</comment>
<dbReference type="PANTHER" id="PTHR33376">
    <property type="match status" value="1"/>
</dbReference>
<feature type="region of interest" description="Disordered" evidence="4">
    <location>
        <begin position="1"/>
        <end position="26"/>
    </location>
</feature>
<name>A0A1G8FXP8_9MICO</name>
<dbReference type="STRING" id="399736.SAMN04489720_2666"/>
<dbReference type="InterPro" id="IPR018389">
    <property type="entry name" value="DctP_fam"/>
</dbReference>
<reference evidence="6" key="1">
    <citation type="submission" date="2016-10" db="EMBL/GenBank/DDBJ databases">
        <authorList>
            <person name="Varghese N."/>
            <person name="Submissions S."/>
        </authorList>
    </citation>
    <scope>NUCLEOTIDE SEQUENCE [LARGE SCALE GENOMIC DNA]</scope>
    <source>
        <strain evidence="6">DSM 22002</strain>
    </source>
</reference>
<evidence type="ECO:0000256" key="4">
    <source>
        <dbReference type="SAM" id="MobiDB-lite"/>
    </source>
</evidence>
<dbReference type="NCBIfam" id="NF037995">
    <property type="entry name" value="TRAP_S1"/>
    <property type="match status" value="1"/>
</dbReference>
<sequence>MTAVTDQHPTTQHLTEGRTMTFTPTTRATRRATIAVALVGALALGACSSGGGASADGGDDAIELTLATSAIASTPNAAAQDWFLDAVEEATDGSVTFDRTAPEAICTAAEIVECLRDGRADVGVTIPDYTPQYFPTVSVVGIPFVGQNSAAITASLYDVHTNDEQAIALMEQNGLHFVSAWPVGRLLLGTDAPVESVADLEGISARASGPVVQQVLSDAGMAITAVTASESYEAVERGVIDGVGGAIDFAVNYRIMELLPYWTDPGIGQYSTFGMWFSADAWDRLSAEQQEAISAVEQEFNDGAAVEAFNAQAAEQCDAMLEATTVEDLSAWSDDATAEWVDQVGDTARDTWTSVAGDFGLDDPDAFLDAYESALDEHADLEYVDATTSCVEAFADR</sequence>
<evidence type="ECO:0000313" key="5">
    <source>
        <dbReference type="EMBL" id="SDH86893.1"/>
    </source>
</evidence>
<accession>A0A1G8FXP8</accession>
<evidence type="ECO:0000256" key="2">
    <source>
        <dbReference type="ARBA" id="ARBA00022448"/>
    </source>
</evidence>
<keyword evidence="2" id="KW-0813">Transport</keyword>
<feature type="compositionally biased region" description="Low complexity" evidence="4">
    <location>
        <begin position="17"/>
        <end position="26"/>
    </location>
</feature>
<feature type="compositionally biased region" description="Polar residues" evidence="4">
    <location>
        <begin position="1"/>
        <end position="14"/>
    </location>
</feature>
<dbReference type="Proteomes" id="UP000198822">
    <property type="component" value="Chromosome I"/>
</dbReference>
<proteinExistence type="inferred from homology"/>
<evidence type="ECO:0000256" key="1">
    <source>
        <dbReference type="ARBA" id="ARBA00009023"/>
    </source>
</evidence>
<dbReference type="Pfam" id="PF03480">
    <property type="entry name" value="DctP"/>
    <property type="match status" value="1"/>
</dbReference>
<dbReference type="Gene3D" id="3.40.190.170">
    <property type="entry name" value="Bacterial extracellular solute-binding protein, family 7"/>
    <property type="match status" value="1"/>
</dbReference>